<keyword evidence="14" id="KW-1185">Reference proteome</keyword>
<evidence type="ECO:0000256" key="2">
    <source>
        <dbReference type="ARBA" id="ARBA00022475"/>
    </source>
</evidence>
<dbReference type="OMA" id="TYARIIM"/>
<reference evidence="13" key="3">
    <citation type="submission" date="2025-09" db="UniProtKB">
        <authorList>
            <consortium name="Ensembl"/>
        </authorList>
    </citation>
    <scope>IDENTIFICATION</scope>
</reference>
<reference evidence="14" key="1">
    <citation type="journal article" date="2004" name="Nature">
        <title>Genome duplication in the teleost fish Tetraodon nigroviridis reveals the early vertebrate proto-karyotype.</title>
        <authorList>
            <person name="Jaillon O."/>
            <person name="Aury J.-M."/>
            <person name="Brunet F."/>
            <person name="Petit J.-L."/>
            <person name="Stange-Thomann N."/>
            <person name="Mauceli E."/>
            <person name="Bouneau L."/>
            <person name="Fischer C."/>
            <person name="Ozouf-Costaz C."/>
            <person name="Bernot A."/>
            <person name="Nicaud S."/>
            <person name="Jaffe D."/>
            <person name="Fisher S."/>
            <person name="Lutfalla G."/>
            <person name="Dossat C."/>
            <person name="Segurens B."/>
            <person name="Dasilva C."/>
            <person name="Salanoubat M."/>
            <person name="Levy M."/>
            <person name="Boudet N."/>
            <person name="Castellano S."/>
            <person name="Anthouard V."/>
            <person name="Jubin C."/>
            <person name="Castelli V."/>
            <person name="Katinka M."/>
            <person name="Vacherie B."/>
            <person name="Biemont C."/>
            <person name="Skalli Z."/>
            <person name="Cattolico L."/>
            <person name="Poulain J."/>
            <person name="De Berardinis V."/>
            <person name="Cruaud C."/>
            <person name="Duprat S."/>
            <person name="Brottier P."/>
            <person name="Coutanceau J.-P."/>
            <person name="Gouzy J."/>
            <person name="Parra G."/>
            <person name="Lardier G."/>
            <person name="Chapple C."/>
            <person name="McKernan K.J."/>
            <person name="McEwan P."/>
            <person name="Bosak S."/>
            <person name="Kellis M."/>
            <person name="Volff J.-N."/>
            <person name="Guigo R."/>
            <person name="Zody M.C."/>
            <person name="Mesirov J."/>
            <person name="Lindblad-Toh K."/>
            <person name="Birren B."/>
            <person name="Nusbaum C."/>
            <person name="Kahn D."/>
            <person name="Robinson-Rechavi M."/>
            <person name="Laudet V."/>
            <person name="Schachter V."/>
            <person name="Quetier F."/>
            <person name="Saurin W."/>
            <person name="Scarpelli C."/>
            <person name="Wincker P."/>
            <person name="Lander E.S."/>
            <person name="Weissenbach J."/>
            <person name="Roest Crollius H."/>
        </authorList>
    </citation>
    <scope>NUCLEOTIDE SEQUENCE [LARGE SCALE GENOMIC DNA]</scope>
</reference>
<dbReference type="InterPro" id="IPR001828">
    <property type="entry name" value="ANF_lig-bd_rcpt"/>
</dbReference>
<reference evidence="13" key="2">
    <citation type="submission" date="2025-08" db="UniProtKB">
        <authorList>
            <consortium name="Ensembl"/>
        </authorList>
    </citation>
    <scope>IDENTIFICATION</scope>
</reference>
<keyword evidence="7" id="KW-0472">Membrane</keyword>
<dbReference type="GO" id="GO:0004930">
    <property type="term" value="F:G protein-coupled receptor activity"/>
    <property type="evidence" value="ECO:0007669"/>
    <property type="project" value="UniProtKB-KW"/>
</dbReference>
<accession>H3C305</accession>
<dbReference type="InterPro" id="IPR050726">
    <property type="entry name" value="mGluR"/>
</dbReference>
<evidence type="ECO:0000259" key="12">
    <source>
        <dbReference type="Pfam" id="PF01094"/>
    </source>
</evidence>
<sequence>AAMLLFSVAVLGAFSLSTCQDEPLRAYSPGDVTIGGLFPVHRKTNRGKRHGPLSCSAYDLESFLHTQVMIYSIGEVNRRMGEILPNFTLGYDIYDTCGDVSLAIAATLQLLKNSSDDARGCFVPDGYPSPLGEPKTKVVIGENYSEVSTAVARVLALPSVAQISYSSTSQQLSRKLKFPTFLRTISSDEHQTKAIAKLVKLFNWKTVAIVGSDDEYGKYGSDRIVELLGKSGDVCIEFFDILPDYFSQNSLEARAKLAELLGNINASSAEAIIVFTKDANVDVIMSAAVEHRLNRTWIASDSWSTSTKVSTLPGINQIGEVFGFISKRNEVPGFKDYVTSKFDGTTNAMLEQYLSVYPLCPGQSDPGMEENCPPASQGDTAGCQDLNCLATYTDQDTSYNIYLAVEVIAEALRHLLKCDGHQCENKGPVSAVEVLLLQEIQKVNITVDDTHIYFDANGDPSLGYDIVYWSMAESQQGATIKPIGEY</sequence>
<evidence type="ECO:0000256" key="10">
    <source>
        <dbReference type="ARBA" id="ARBA00023224"/>
    </source>
</evidence>
<feature type="chain" id="PRO_5003581891" description="Receptor ligand binding region domain-containing protein" evidence="11">
    <location>
        <begin position="20"/>
        <end position="486"/>
    </location>
</feature>
<dbReference type="Ensembl" id="ENSTNIT00000003382.1">
    <property type="protein sequence ID" value="ENSTNIP00000002623.1"/>
    <property type="gene ID" value="ENSTNIG00000000004.1"/>
</dbReference>
<evidence type="ECO:0000313" key="14">
    <source>
        <dbReference type="Proteomes" id="UP000007303"/>
    </source>
</evidence>
<keyword evidence="5" id="KW-1133">Transmembrane helix</keyword>
<organism evidence="13 14">
    <name type="scientific">Tetraodon nigroviridis</name>
    <name type="common">Spotted green pufferfish</name>
    <name type="synonym">Chelonodon nigroviridis</name>
    <dbReference type="NCBI Taxonomy" id="99883"/>
    <lineage>
        <taxon>Eukaryota</taxon>
        <taxon>Metazoa</taxon>
        <taxon>Chordata</taxon>
        <taxon>Craniata</taxon>
        <taxon>Vertebrata</taxon>
        <taxon>Euteleostomi</taxon>
        <taxon>Actinopterygii</taxon>
        <taxon>Neopterygii</taxon>
        <taxon>Teleostei</taxon>
        <taxon>Neoteleostei</taxon>
        <taxon>Acanthomorphata</taxon>
        <taxon>Eupercaria</taxon>
        <taxon>Tetraodontiformes</taxon>
        <taxon>Tetradontoidea</taxon>
        <taxon>Tetraodontidae</taxon>
        <taxon>Tetraodon</taxon>
    </lineage>
</organism>
<dbReference type="Proteomes" id="UP000007303">
    <property type="component" value="Unassembled WGS sequence"/>
</dbReference>
<feature type="domain" description="Receptor ligand binding region" evidence="12">
    <location>
        <begin position="68"/>
        <end position="469"/>
    </location>
</feature>
<evidence type="ECO:0000256" key="9">
    <source>
        <dbReference type="ARBA" id="ARBA00023180"/>
    </source>
</evidence>
<evidence type="ECO:0000256" key="1">
    <source>
        <dbReference type="ARBA" id="ARBA00004651"/>
    </source>
</evidence>
<dbReference type="InterPro" id="IPR028082">
    <property type="entry name" value="Peripla_BP_I"/>
</dbReference>
<dbReference type="GeneTree" id="ENSGT00940000158416"/>
<evidence type="ECO:0000256" key="4">
    <source>
        <dbReference type="ARBA" id="ARBA00022729"/>
    </source>
</evidence>
<protein>
    <recommendedName>
        <fullName evidence="12">Receptor ligand binding region domain-containing protein</fullName>
    </recommendedName>
</protein>
<evidence type="ECO:0000256" key="3">
    <source>
        <dbReference type="ARBA" id="ARBA00022692"/>
    </source>
</evidence>
<feature type="signal peptide" evidence="11">
    <location>
        <begin position="1"/>
        <end position="19"/>
    </location>
</feature>
<dbReference type="SUPFAM" id="SSF53822">
    <property type="entry name" value="Periplasmic binding protein-like I"/>
    <property type="match status" value="1"/>
</dbReference>
<dbReference type="HOGENOM" id="CLU_005389_2_4_1"/>
<dbReference type="AlphaFoldDB" id="H3C305"/>
<keyword evidence="3" id="KW-0812">Transmembrane</keyword>
<keyword evidence="6" id="KW-0297">G-protein coupled receptor</keyword>
<evidence type="ECO:0000313" key="13">
    <source>
        <dbReference type="Ensembl" id="ENSTNIP00000002623.1"/>
    </source>
</evidence>
<dbReference type="FunFam" id="3.40.50.2300:FF:000016">
    <property type="entry name" value="Taste 1 receptor member 2"/>
    <property type="match status" value="1"/>
</dbReference>
<evidence type="ECO:0000256" key="7">
    <source>
        <dbReference type="ARBA" id="ARBA00023136"/>
    </source>
</evidence>
<dbReference type="GO" id="GO:0005886">
    <property type="term" value="C:plasma membrane"/>
    <property type="evidence" value="ECO:0007669"/>
    <property type="project" value="UniProtKB-SubCell"/>
</dbReference>
<proteinExistence type="predicted"/>
<dbReference type="STRING" id="99883.ENSTNIP00000002623"/>
<dbReference type="Gene3D" id="3.40.50.2300">
    <property type="match status" value="2"/>
</dbReference>
<keyword evidence="9" id="KW-0325">Glycoprotein</keyword>
<dbReference type="InterPro" id="IPR000337">
    <property type="entry name" value="GPCR_3"/>
</dbReference>
<evidence type="ECO:0000256" key="6">
    <source>
        <dbReference type="ARBA" id="ARBA00023040"/>
    </source>
</evidence>
<keyword evidence="8" id="KW-0675">Receptor</keyword>
<dbReference type="PANTHER" id="PTHR24060">
    <property type="entry name" value="METABOTROPIC GLUTAMATE RECEPTOR"/>
    <property type="match status" value="1"/>
</dbReference>
<keyword evidence="2" id="KW-1003">Cell membrane</keyword>
<comment type="subcellular location">
    <subcellularLocation>
        <location evidence="1">Cell membrane</location>
        <topology evidence="1">Multi-pass membrane protein</topology>
    </subcellularLocation>
</comment>
<name>H3C305_TETNG</name>
<keyword evidence="4 11" id="KW-0732">Signal</keyword>
<evidence type="ECO:0000256" key="5">
    <source>
        <dbReference type="ARBA" id="ARBA00022989"/>
    </source>
</evidence>
<evidence type="ECO:0000256" key="8">
    <source>
        <dbReference type="ARBA" id="ARBA00023170"/>
    </source>
</evidence>
<dbReference type="PRINTS" id="PR00248">
    <property type="entry name" value="GPCRMGR"/>
</dbReference>
<dbReference type="InParanoid" id="H3C305"/>
<evidence type="ECO:0000256" key="11">
    <source>
        <dbReference type="SAM" id="SignalP"/>
    </source>
</evidence>
<keyword evidence="10" id="KW-0807">Transducer</keyword>
<dbReference type="Pfam" id="PF01094">
    <property type="entry name" value="ANF_receptor"/>
    <property type="match status" value="1"/>
</dbReference>